<sequence length="332" mass="36842">MKKLVLLTVLAILTTAMFAAGNPEAKTQAGPAVLRWHSANAESNPRTQVGHFMAQRIKELTDDLVIEVYANAQLGSSDEVHSMIAMGENIASATDTAWFSAMQPGFDIVNGPFFTDTETDLYKVAKTDWFKTQITELEKKGVKILATNWMDGSRFLMTTKPVYKPADLKGMKIRVPNNTAALKIMEYMGATPTPMALTEVYTALQQGIISGMENPLSTLFARSTQEVCKYVTMTGHQKMLSLFFVSTDWFNQLSTDAQDALIKVAEEAGTYFSNELMPKDNQKALDAFTAAGVQIIYDFDLEAFKTATLPVYTALWNLDTYNLIKTQMKSVK</sequence>
<dbReference type="InterPro" id="IPR038404">
    <property type="entry name" value="TRAP_DctP_sf"/>
</dbReference>
<dbReference type="NCBIfam" id="NF037995">
    <property type="entry name" value="TRAP_S1"/>
    <property type="match status" value="1"/>
</dbReference>
<gene>
    <name evidence="4" type="primary">yiaO_4</name>
    <name evidence="4" type="ORF">SDC9_53191</name>
</gene>
<dbReference type="GO" id="GO:0055085">
    <property type="term" value="P:transmembrane transport"/>
    <property type="evidence" value="ECO:0007669"/>
    <property type="project" value="InterPro"/>
</dbReference>
<dbReference type="AlphaFoldDB" id="A0A644WTU3"/>
<name>A0A644WTU3_9ZZZZ</name>
<dbReference type="InterPro" id="IPR018389">
    <property type="entry name" value="DctP_fam"/>
</dbReference>
<dbReference type="EMBL" id="VSSQ01001276">
    <property type="protein sequence ID" value="MPM06888.1"/>
    <property type="molecule type" value="Genomic_DNA"/>
</dbReference>
<organism evidence="4">
    <name type="scientific">bioreactor metagenome</name>
    <dbReference type="NCBI Taxonomy" id="1076179"/>
    <lineage>
        <taxon>unclassified sequences</taxon>
        <taxon>metagenomes</taxon>
        <taxon>ecological metagenomes</taxon>
    </lineage>
</organism>
<keyword evidence="2" id="KW-0813">Transport</keyword>
<evidence type="ECO:0000256" key="2">
    <source>
        <dbReference type="ARBA" id="ARBA00022448"/>
    </source>
</evidence>
<evidence type="ECO:0000256" key="3">
    <source>
        <dbReference type="ARBA" id="ARBA00022729"/>
    </source>
</evidence>
<dbReference type="Gene3D" id="3.40.190.170">
    <property type="entry name" value="Bacterial extracellular solute-binding protein, family 7"/>
    <property type="match status" value="1"/>
</dbReference>
<keyword evidence="3" id="KW-0732">Signal</keyword>
<comment type="caution">
    <text evidence="4">The sequence shown here is derived from an EMBL/GenBank/DDBJ whole genome shotgun (WGS) entry which is preliminary data.</text>
</comment>
<protein>
    <submittedName>
        <fullName evidence="4">2,3-diketo-L-gulonate-binding periplasmic protein YiaO</fullName>
    </submittedName>
</protein>
<accession>A0A644WTU3</accession>
<evidence type="ECO:0000256" key="1">
    <source>
        <dbReference type="ARBA" id="ARBA00009023"/>
    </source>
</evidence>
<proteinExistence type="inferred from homology"/>
<comment type="similarity">
    <text evidence="1">Belongs to the bacterial solute-binding protein 7 family.</text>
</comment>
<dbReference type="PANTHER" id="PTHR33376">
    <property type="match status" value="1"/>
</dbReference>
<evidence type="ECO:0000313" key="4">
    <source>
        <dbReference type="EMBL" id="MPM06888.1"/>
    </source>
</evidence>
<dbReference type="PANTHER" id="PTHR33376:SF7">
    <property type="entry name" value="C4-DICARBOXYLATE-BINDING PROTEIN DCTB"/>
    <property type="match status" value="1"/>
</dbReference>
<dbReference type="Pfam" id="PF03480">
    <property type="entry name" value="DctP"/>
    <property type="match status" value="1"/>
</dbReference>
<reference evidence="4" key="1">
    <citation type="submission" date="2019-08" db="EMBL/GenBank/DDBJ databases">
        <authorList>
            <person name="Kucharzyk K."/>
            <person name="Murdoch R.W."/>
            <person name="Higgins S."/>
            <person name="Loffler F."/>
        </authorList>
    </citation>
    <scope>NUCLEOTIDE SEQUENCE</scope>
</reference>